<keyword evidence="1" id="KW-0812">Transmembrane</keyword>
<feature type="domain" description="DUF2231" evidence="2">
    <location>
        <begin position="22"/>
        <end position="130"/>
    </location>
</feature>
<dbReference type="InterPro" id="IPR016923">
    <property type="entry name" value="UCP029509"/>
</dbReference>
<proteinExistence type="predicted"/>
<sequence length="148" mass="16390">MTPTSPTYRSRIATAIFDLLNPIPFGLFVGTLIFDIIFAITGNVFWGKGAAWLVTVGLVFAIIPRVINLCHVWLPSRYPITAIERLDFWLNLLAIAAAIANAFVHSRDAYAMVPQNLILSVATVLLLSITHIVVALDKFVFREVVAHE</sequence>
<dbReference type="EMBL" id="SORE01000017">
    <property type="protein sequence ID" value="TDY43839.1"/>
    <property type="molecule type" value="Genomic_DNA"/>
</dbReference>
<name>A0A4R8LLP9_9BURK</name>
<keyword evidence="1" id="KW-0472">Membrane</keyword>
<dbReference type="AlphaFoldDB" id="A0A4R8LLP9"/>
<dbReference type="InterPro" id="IPR019251">
    <property type="entry name" value="DUF2231_TM"/>
</dbReference>
<evidence type="ECO:0000256" key="1">
    <source>
        <dbReference type="SAM" id="Phobius"/>
    </source>
</evidence>
<dbReference type="OrthoDB" id="2873672at2"/>
<dbReference type="Proteomes" id="UP000295509">
    <property type="component" value="Unassembled WGS sequence"/>
</dbReference>
<keyword evidence="4" id="KW-1185">Reference proteome</keyword>
<dbReference type="RefSeq" id="WP_134194235.1">
    <property type="nucleotide sequence ID" value="NZ_JBHLUW010000016.1"/>
</dbReference>
<keyword evidence="1" id="KW-1133">Transmembrane helix</keyword>
<comment type="caution">
    <text evidence="3">The sequence shown here is derived from an EMBL/GenBank/DDBJ whole genome shotgun (WGS) entry which is preliminary data.</text>
</comment>
<feature type="transmembrane region" description="Helical" evidence="1">
    <location>
        <begin position="86"/>
        <end position="105"/>
    </location>
</feature>
<evidence type="ECO:0000259" key="2">
    <source>
        <dbReference type="Pfam" id="PF09990"/>
    </source>
</evidence>
<feature type="transmembrane region" description="Helical" evidence="1">
    <location>
        <begin position="52"/>
        <end position="74"/>
    </location>
</feature>
<protein>
    <submittedName>
        <fullName evidence="3">Putative membrane protein</fullName>
    </submittedName>
</protein>
<feature type="transmembrane region" description="Helical" evidence="1">
    <location>
        <begin position="12"/>
        <end position="40"/>
    </location>
</feature>
<feature type="transmembrane region" description="Helical" evidence="1">
    <location>
        <begin position="117"/>
        <end position="136"/>
    </location>
</feature>
<dbReference type="Pfam" id="PF09990">
    <property type="entry name" value="DUF2231"/>
    <property type="match status" value="1"/>
</dbReference>
<reference evidence="3 4" key="1">
    <citation type="submission" date="2019-03" db="EMBL/GenBank/DDBJ databases">
        <title>Genomic Encyclopedia of Type Strains, Phase III (KMG-III): the genomes of soil and plant-associated and newly described type strains.</title>
        <authorList>
            <person name="Whitman W."/>
        </authorList>
    </citation>
    <scope>NUCLEOTIDE SEQUENCE [LARGE SCALE GENOMIC DNA]</scope>
    <source>
        <strain evidence="3 4">LMG 29544</strain>
    </source>
</reference>
<evidence type="ECO:0000313" key="4">
    <source>
        <dbReference type="Proteomes" id="UP000295509"/>
    </source>
</evidence>
<organism evidence="3 4">
    <name type="scientific">Paraburkholderia rhizosphaerae</name>
    <dbReference type="NCBI Taxonomy" id="480658"/>
    <lineage>
        <taxon>Bacteria</taxon>
        <taxon>Pseudomonadati</taxon>
        <taxon>Pseudomonadota</taxon>
        <taxon>Betaproteobacteria</taxon>
        <taxon>Burkholderiales</taxon>
        <taxon>Burkholderiaceae</taxon>
        <taxon>Paraburkholderia</taxon>
    </lineage>
</organism>
<dbReference type="PIRSF" id="PIRSF029509">
    <property type="entry name" value="UCP029509"/>
    <property type="match status" value="1"/>
</dbReference>
<evidence type="ECO:0000313" key="3">
    <source>
        <dbReference type="EMBL" id="TDY43839.1"/>
    </source>
</evidence>
<gene>
    <name evidence="3" type="ORF">BX592_11740</name>
</gene>
<accession>A0A4R8LLP9</accession>